<dbReference type="InterPro" id="IPR027417">
    <property type="entry name" value="P-loop_NTPase"/>
</dbReference>
<dbReference type="Proteomes" id="UP000297288">
    <property type="component" value="Unassembled WGS sequence"/>
</dbReference>
<comment type="caution">
    <text evidence="7">The sequence shown here is derived from an EMBL/GenBank/DDBJ whole genome shotgun (WGS) entry which is preliminary data.</text>
</comment>
<dbReference type="InterPro" id="IPR001650">
    <property type="entry name" value="Helicase_C-like"/>
</dbReference>
<keyword evidence="2" id="KW-0479">Metal-binding</keyword>
<dbReference type="RefSeq" id="WP_135402901.1">
    <property type="nucleotide sequence ID" value="NZ_SRME01000003.1"/>
</dbReference>
<evidence type="ECO:0000256" key="1">
    <source>
        <dbReference type="ARBA" id="ARBA00022801"/>
    </source>
</evidence>
<dbReference type="InterPro" id="IPR038718">
    <property type="entry name" value="SNF2-like_sf"/>
</dbReference>
<dbReference type="GO" id="GO:0008270">
    <property type="term" value="F:zinc ion binding"/>
    <property type="evidence" value="ECO:0007669"/>
    <property type="project" value="UniProtKB-KW"/>
</dbReference>
<gene>
    <name evidence="7" type="ORF">E4650_06375</name>
</gene>
<dbReference type="OrthoDB" id="9814088at2"/>
<feature type="coiled-coil region" evidence="3">
    <location>
        <begin position="1079"/>
        <end position="1106"/>
    </location>
</feature>
<dbReference type="PANTHER" id="PTHR10799">
    <property type="entry name" value="SNF2/RAD54 HELICASE FAMILY"/>
    <property type="match status" value="1"/>
</dbReference>
<evidence type="ECO:0000313" key="7">
    <source>
        <dbReference type="EMBL" id="TGG87964.1"/>
    </source>
</evidence>
<keyword evidence="2" id="KW-0862">Zinc</keyword>
<dbReference type="InterPro" id="IPR014001">
    <property type="entry name" value="Helicase_ATP-bd"/>
</dbReference>
<evidence type="ECO:0000259" key="4">
    <source>
        <dbReference type="PROSITE" id="PS50966"/>
    </source>
</evidence>
<dbReference type="Pfam" id="PF00176">
    <property type="entry name" value="SNF2-rel_dom"/>
    <property type="match status" value="1"/>
</dbReference>
<evidence type="ECO:0000259" key="5">
    <source>
        <dbReference type="PROSITE" id="PS51192"/>
    </source>
</evidence>
<evidence type="ECO:0000256" key="2">
    <source>
        <dbReference type="PROSITE-ProRule" id="PRU00325"/>
    </source>
</evidence>
<dbReference type="GO" id="GO:0005524">
    <property type="term" value="F:ATP binding"/>
    <property type="evidence" value="ECO:0007669"/>
    <property type="project" value="InterPro"/>
</dbReference>
<dbReference type="EMBL" id="SRME01000003">
    <property type="protein sequence ID" value="TGG87964.1"/>
    <property type="molecule type" value="Genomic_DNA"/>
</dbReference>
<keyword evidence="1" id="KW-0378">Hydrolase</keyword>
<dbReference type="SMART" id="SM00490">
    <property type="entry name" value="HELICc"/>
    <property type="match status" value="1"/>
</dbReference>
<dbReference type="PROSITE" id="PS50966">
    <property type="entry name" value="ZF_SWIM"/>
    <property type="match status" value="1"/>
</dbReference>
<name>A0A4Z0W4L7_9BACT</name>
<evidence type="ECO:0000256" key="3">
    <source>
        <dbReference type="SAM" id="Coils"/>
    </source>
</evidence>
<dbReference type="AlphaFoldDB" id="A0A4Z0W4L7"/>
<reference evidence="7 8" key="1">
    <citation type="submission" date="2019-04" db="EMBL/GenBank/DDBJ databases">
        <title>Draft genome sequence data and analysis of a Fermenting Bacterium, Geotoga petraea strain HO-Geo1, isolated from heavy-oil petroleum reservoir in Russia.</title>
        <authorList>
            <person name="Grouzdev D.S."/>
            <person name="Semenova E.M."/>
            <person name="Sokolova D.S."/>
            <person name="Tourova T.P."/>
            <person name="Poltaraus A.B."/>
            <person name="Nazina T.N."/>
        </authorList>
    </citation>
    <scope>NUCLEOTIDE SEQUENCE [LARGE SCALE GENOMIC DNA]</scope>
    <source>
        <strain evidence="7 8">HO-Geo1</strain>
    </source>
</reference>
<dbReference type="SMART" id="SM00487">
    <property type="entry name" value="DEXDc"/>
    <property type="match status" value="1"/>
</dbReference>
<dbReference type="PROSITE" id="PS51194">
    <property type="entry name" value="HELICASE_CTER"/>
    <property type="match status" value="1"/>
</dbReference>
<dbReference type="InterPro" id="IPR049730">
    <property type="entry name" value="SNF2/RAD54-like_C"/>
</dbReference>
<keyword evidence="7" id="KW-0067">ATP-binding</keyword>
<feature type="domain" description="Helicase C-terminal" evidence="6">
    <location>
        <begin position="959"/>
        <end position="1112"/>
    </location>
</feature>
<dbReference type="SUPFAM" id="SSF52540">
    <property type="entry name" value="P-loop containing nucleoside triphosphate hydrolases"/>
    <property type="match status" value="2"/>
</dbReference>
<dbReference type="GO" id="GO:0016787">
    <property type="term" value="F:hydrolase activity"/>
    <property type="evidence" value="ECO:0007669"/>
    <property type="project" value="UniProtKB-KW"/>
</dbReference>
<evidence type="ECO:0000259" key="6">
    <source>
        <dbReference type="PROSITE" id="PS51194"/>
    </source>
</evidence>
<dbReference type="InterPro" id="IPR000330">
    <property type="entry name" value="SNF2_N"/>
</dbReference>
<keyword evidence="7" id="KW-0547">Nucleotide-binding</keyword>
<dbReference type="Gene3D" id="3.40.50.10810">
    <property type="entry name" value="Tandem AAA-ATPase domain"/>
    <property type="match status" value="1"/>
</dbReference>
<keyword evidence="2" id="KW-0863">Zinc-finger</keyword>
<dbReference type="Gene3D" id="3.40.50.300">
    <property type="entry name" value="P-loop containing nucleotide triphosphate hydrolases"/>
    <property type="match status" value="1"/>
</dbReference>
<organism evidence="7 8">
    <name type="scientific">Geotoga petraea</name>
    <dbReference type="NCBI Taxonomy" id="28234"/>
    <lineage>
        <taxon>Bacteria</taxon>
        <taxon>Thermotogati</taxon>
        <taxon>Thermotogota</taxon>
        <taxon>Thermotogae</taxon>
        <taxon>Petrotogales</taxon>
        <taxon>Petrotogaceae</taxon>
        <taxon>Geotoga</taxon>
    </lineage>
</organism>
<protein>
    <submittedName>
        <fullName evidence="7">DEAD/DEAH box helicase</fullName>
    </submittedName>
</protein>
<dbReference type="InterPro" id="IPR007527">
    <property type="entry name" value="Znf_SWIM"/>
</dbReference>
<keyword evidence="3" id="KW-0175">Coiled coil</keyword>
<sequence length="1126" mass="133784">MKYYYNEFAQNWWSKKWLDSIENIEKFKNRLPRGRTYARKGNVVDIFPKNGKIFSYVQGSVDIPYEQRINLKEFTDKEKNQIKTILKSRYDFLSSLIAGDFPQEFYDMLKSLKIDLFPEQWEDIDATCSCPDWANPCKHIASVFYIIARELDKDPLILFEMHGIDREEIIEREKEDIFLDIFKDLSTEDEEPELLESQKSMLDYIEFLNNNYQFTKKDIKKFLYKIYDNNAHKIEQLNTDENKKIKLTKDIKIDLDLKSMNLYLIFDNEKKIFEGFLEDVIDGNLTENVKDSKMGIFLKNMISYAMFIIYNSYYIPYPIKIDKEHFSMLFLPYFANDSISKFFGYLLNIFPEEINETSLSKILIMISKVIKYNLKSTDIENDLDDNILKSFITDTIIDEMKFYDKHHYKNIKNYFEPILSLNIPIRMLLSIKIVRREKYSLEIDVFDKRDPFSIEELRHYLGKDSNYKNMILRKVSFISKYVPIINEYLMTKKKRFEIDSFDLANILIDSKNMLKQLGVEIDIPSELDYIKTPEPFIFLDLEKKSYTYLEVKENLKFEIKIKIDDITISVDEYLNYFSEKSNGIFEFEGRFVINDFEFLNEIKNIKKRFEKIDRVNFLKFLFNSYFERIQIILSDKMLEFKKYFLEKLDVALPEKINVNLRKYQVNGYKWIYNNLIKGFNICLADDMGLGKTVQILTIIQKFKEEKKLKKPSLVVCPTSVIVNWKREANKFTPDLDVEIYHGSKRELEEIIDKDLIITSYGIIRHDINQMKNYFFDFVILDEAQNIKNPETSQSKSVKQLKANYKAALTGTPIENKVLELWSIYDFLMPGYLGDKNLFKKDFIEKIEKFGSKSKIKSLKNMINPFLLRRMKNDTNVIKDLPDKVVIDEYTYLSKEQEKLYQKELDYSLNGIKNKKGVSRSGNIFRLITKLKQICNHPLNYNNDFEYNVKISGKSEKTVELIENIIEIEEKALIFTQYVQMGKILKKMLEDKFNKKILFFHGGLNSKQREDLIDKFNNDEDIPVMIVSLKAGGTGLNLTAANHVIHYDLWWNPAVENQATDRVYRIGQDKKVFVHRLITTNTFEERINEIINEKKELSNELVQKGEKWITEMNDSELKKMFSLRDRY</sequence>
<dbReference type="PROSITE" id="PS51192">
    <property type="entry name" value="HELICASE_ATP_BIND_1"/>
    <property type="match status" value="1"/>
</dbReference>
<dbReference type="Pfam" id="PF00271">
    <property type="entry name" value="Helicase_C"/>
    <property type="match status" value="1"/>
</dbReference>
<keyword evidence="7" id="KW-0347">Helicase</keyword>
<dbReference type="CDD" id="cd18793">
    <property type="entry name" value="SF2_C_SNF"/>
    <property type="match status" value="1"/>
</dbReference>
<proteinExistence type="predicted"/>
<feature type="domain" description="Helicase ATP-binding" evidence="5">
    <location>
        <begin position="672"/>
        <end position="830"/>
    </location>
</feature>
<dbReference type="Pfam" id="PF04434">
    <property type="entry name" value="SWIM"/>
    <property type="match status" value="1"/>
</dbReference>
<accession>A0A4Z0W4L7</accession>
<dbReference type="GO" id="GO:0004386">
    <property type="term" value="F:helicase activity"/>
    <property type="evidence" value="ECO:0007669"/>
    <property type="project" value="UniProtKB-KW"/>
</dbReference>
<evidence type="ECO:0000313" key="8">
    <source>
        <dbReference type="Proteomes" id="UP000297288"/>
    </source>
</evidence>
<feature type="domain" description="SWIM-type" evidence="4">
    <location>
        <begin position="112"/>
        <end position="148"/>
    </location>
</feature>